<keyword evidence="2" id="KW-1185">Reference proteome</keyword>
<dbReference type="PANTHER" id="PTHR14136">
    <property type="entry name" value="BTB_POZ DOMAIN-CONTAINING PROTEIN KCTD9"/>
    <property type="match status" value="1"/>
</dbReference>
<dbReference type="RefSeq" id="WP_068700273.1">
    <property type="nucleotide sequence ID" value="NZ_CP014167.1"/>
</dbReference>
<name>A0A1B1N6K1_9BACL</name>
<reference evidence="1 2" key="1">
    <citation type="submission" date="2016-01" db="EMBL/GenBank/DDBJ databases">
        <title>Complete Genome Sequence of Paenibacillus yonginensis DCY84, a novel Plant Growth-Promoting Bacteria with Elicitation of Induced Systemic Resistance.</title>
        <authorList>
            <person name="Kim Y.J."/>
            <person name="Yang D.C."/>
            <person name="Sukweenadhi J."/>
        </authorList>
    </citation>
    <scope>NUCLEOTIDE SEQUENCE [LARGE SCALE GENOMIC DNA]</scope>
    <source>
        <strain evidence="1 2">DCY84</strain>
    </source>
</reference>
<sequence>MGSVKGTSGFLLQREELKADCEQCFGLCCAALPFAASVDFAADKPAGQACRHLQEDFRCGIHGSLREQGYRGCTVYDCFGAGQKLSQETFGGASWREHPETGKLMLEVFPVMWQLHELLWYLAEALTLGGASALHDRIKAALEETRRLTALGADELAGLNVSIHRGEVGALLLQASELERKEKARQLRSSGRRTKKAGRGADLIGASLSGADLSCANLRGAYLIAADLRKADLRSADLIGADFRDADLRGADLTGSLFVTQAQMNAAKGNMETKLPAGIIRPAHWS</sequence>
<dbReference type="InterPro" id="IPR051082">
    <property type="entry name" value="Pentapeptide-BTB/POZ_domain"/>
</dbReference>
<dbReference type="SUPFAM" id="SSF141571">
    <property type="entry name" value="Pentapeptide repeat-like"/>
    <property type="match status" value="1"/>
</dbReference>
<protein>
    <submittedName>
        <fullName evidence="1">Oxetanocin A resistance protein</fullName>
    </submittedName>
</protein>
<evidence type="ECO:0000313" key="1">
    <source>
        <dbReference type="EMBL" id="ANS77044.1"/>
    </source>
</evidence>
<organism evidence="1 2">
    <name type="scientific">Paenibacillus yonginensis</name>
    <dbReference type="NCBI Taxonomy" id="1462996"/>
    <lineage>
        <taxon>Bacteria</taxon>
        <taxon>Bacillati</taxon>
        <taxon>Bacillota</taxon>
        <taxon>Bacilli</taxon>
        <taxon>Bacillales</taxon>
        <taxon>Paenibacillaceae</taxon>
        <taxon>Paenibacillus</taxon>
    </lineage>
</organism>
<evidence type="ECO:0000313" key="2">
    <source>
        <dbReference type="Proteomes" id="UP000092573"/>
    </source>
</evidence>
<dbReference type="AlphaFoldDB" id="A0A1B1N6K1"/>
<proteinExistence type="predicted"/>
<dbReference type="KEGG" id="pyg:AWM70_01840"/>
<dbReference type="InterPro" id="IPR001646">
    <property type="entry name" value="5peptide_repeat"/>
</dbReference>
<dbReference type="Pfam" id="PF00805">
    <property type="entry name" value="Pentapeptide"/>
    <property type="match status" value="1"/>
</dbReference>
<dbReference type="PANTHER" id="PTHR14136:SF17">
    <property type="entry name" value="BTB_POZ DOMAIN-CONTAINING PROTEIN KCTD9"/>
    <property type="match status" value="1"/>
</dbReference>
<dbReference type="STRING" id="1462996.AWM70_01840"/>
<accession>A0A1B1N6K1</accession>
<dbReference type="EMBL" id="CP014167">
    <property type="protein sequence ID" value="ANS77044.1"/>
    <property type="molecule type" value="Genomic_DNA"/>
</dbReference>
<gene>
    <name evidence="1" type="ORF">AWM70_01840</name>
</gene>
<dbReference type="Proteomes" id="UP000092573">
    <property type="component" value="Chromosome"/>
</dbReference>
<dbReference type="Gene3D" id="2.160.20.80">
    <property type="entry name" value="E3 ubiquitin-protein ligase SopA"/>
    <property type="match status" value="1"/>
</dbReference>